<keyword evidence="2" id="KW-0472">Membrane</keyword>
<feature type="domain" description="Acyltransferase 3" evidence="3">
    <location>
        <begin position="15"/>
        <end position="347"/>
    </location>
</feature>
<feature type="transmembrane region" description="Helical" evidence="2">
    <location>
        <begin position="82"/>
        <end position="101"/>
    </location>
</feature>
<keyword evidence="2" id="KW-1133">Transmembrane helix</keyword>
<evidence type="ECO:0000256" key="2">
    <source>
        <dbReference type="SAM" id="Phobius"/>
    </source>
</evidence>
<reference evidence="5 6" key="2">
    <citation type="submission" date="2019-03" db="EMBL/GenBank/DDBJ databases">
        <title>Draft Genome Sequences of Six Type Strains of the Genus Massilia.</title>
        <authorList>
            <person name="Miess H."/>
            <person name="Frediansyhah A."/>
            <person name="Gross H."/>
        </authorList>
    </citation>
    <scope>NUCLEOTIDE SEQUENCE [LARGE SCALE GENOMIC DNA]</scope>
    <source>
        <strain evidence="5 6">DSM 17505</strain>
    </source>
</reference>
<feature type="transmembrane region" description="Helical" evidence="2">
    <location>
        <begin position="211"/>
        <end position="229"/>
    </location>
</feature>
<dbReference type="OrthoDB" id="9814807at2"/>
<organism evidence="4 7">
    <name type="scientific">Pseudoduganella plicata</name>
    <dbReference type="NCBI Taxonomy" id="321984"/>
    <lineage>
        <taxon>Bacteria</taxon>
        <taxon>Pseudomonadati</taxon>
        <taxon>Pseudomonadota</taxon>
        <taxon>Betaproteobacteria</taxon>
        <taxon>Burkholderiales</taxon>
        <taxon>Oxalobacteraceae</taxon>
        <taxon>Telluria group</taxon>
        <taxon>Pseudoduganella</taxon>
    </lineage>
</organism>
<dbReference type="RefSeq" id="WP_134387653.1">
    <property type="nucleotide sequence ID" value="NZ_BMWW01000003.1"/>
</dbReference>
<name>A0A4V1AUF2_9BURK</name>
<dbReference type="AlphaFoldDB" id="A0A4V1AUF2"/>
<protein>
    <submittedName>
        <fullName evidence="4">Acyltransferase</fullName>
    </submittedName>
</protein>
<evidence type="ECO:0000259" key="3">
    <source>
        <dbReference type="Pfam" id="PF01757"/>
    </source>
</evidence>
<dbReference type="Pfam" id="PF01757">
    <property type="entry name" value="Acyl_transf_3"/>
    <property type="match status" value="1"/>
</dbReference>
<feature type="compositionally biased region" description="Low complexity" evidence="1">
    <location>
        <begin position="633"/>
        <end position="657"/>
    </location>
</feature>
<feature type="transmembrane region" description="Helical" evidence="2">
    <location>
        <begin position="265"/>
        <end position="285"/>
    </location>
</feature>
<feature type="transmembrane region" description="Helical" evidence="2">
    <location>
        <begin position="143"/>
        <end position="164"/>
    </location>
</feature>
<sequence length="657" mass="71712">MSPSKAHTGNSRFTELDGLRALAVVSVILFHCDITDLFNAGFFGVDMFFTISGFIITAMLLKEYRSEGDFQFLNFYFRRLKRLMPPVLGLIVIAFLGTAALSRDALDRFIADTPAAFAYLSNWWQIWQQQDYFDTTPHVLRHLWSLAIEEQFYLILPPLLYPVVKRDGPKVAGALALIGTIASTAWMWHLYELNADATDQNRIYLGTDTHSMGLFLGAALACFWNPWAAAQKGTAARLFWRGAALAALALLGVMAMTMNTSDPRLYRGAFLMVPFLTCVVAYATMGDRSFFVSVLLRTPVIQWFGLRSYSLYLVHWLVFVWMRLLGYTDFSRWPVLAAALAIVLVASEAMYRCVEVPAIRYDMKKAGDVPKVACLAVYAIIAVGFSVAIVRTEVAAPVTMTAAASLPPVEPAAHAVPAAPMPPAAPEAAPAPADPVAPPEEPVIRIAGGDHLYALGDSVLLGAREHLKDSIPGIQVDAAVGRQASHGLKAIREWQGKLNSSSTVLVHLGTNGYINEGQFHELLTELAICKSVILVNVHADRRWTGPNNELIRRMTAAFPNTHLLDWSRVSDGRPEYFVKDGIHLTRRGILALTAQIQQATGGEALPESTRLAHKSGRMQADTPAPAHGRAKHAQTAVQEAPAAAAGEQGAEQGTPGV</sequence>
<evidence type="ECO:0000313" key="5">
    <source>
        <dbReference type="EMBL" id="QBQ38958.1"/>
    </source>
</evidence>
<evidence type="ECO:0000313" key="7">
    <source>
        <dbReference type="Proteomes" id="UP000619512"/>
    </source>
</evidence>
<dbReference type="GO" id="GO:0016020">
    <property type="term" value="C:membrane"/>
    <property type="evidence" value="ECO:0007669"/>
    <property type="project" value="TreeGrafter"/>
</dbReference>
<dbReference type="SUPFAM" id="SSF52266">
    <property type="entry name" value="SGNH hydrolase"/>
    <property type="match status" value="1"/>
</dbReference>
<keyword evidence="4" id="KW-0808">Transferase</keyword>
<dbReference type="Proteomes" id="UP000619512">
    <property type="component" value="Unassembled WGS sequence"/>
</dbReference>
<evidence type="ECO:0000256" key="1">
    <source>
        <dbReference type="SAM" id="MobiDB-lite"/>
    </source>
</evidence>
<reference evidence="4" key="3">
    <citation type="submission" date="2022-12" db="EMBL/GenBank/DDBJ databases">
        <authorList>
            <person name="Sun Q."/>
            <person name="Kim S."/>
        </authorList>
    </citation>
    <scope>NUCLEOTIDE SEQUENCE</scope>
    <source>
        <strain evidence="4">KCTC 12344</strain>
    </source>
</reference>
<dbReference type="PANTHER" id="PTHR23028:SF53">
    <property type="entry name" value="ACYL_TRANSF_3 DOMAIN-CONTAINING PROTEIN"/>
    <property type="match status" value="1"/>
</dbReference>
<evidence type="ECO:0000313" key="4">
    <source>
        <dbReference type="EMBL" id="GGY86064.1"/>
    </source>
</evidence>
<feature type="region of interest" description="Disordered" evidence="1">
    <location>
        <begin position="601"/>
        <end position="657"/>
    </location>
</feature>
<keyword evidence="6" id="KW-1185">Reference proteome</keyword>
<dbReference type="InterPro" id="IPR050879">
    <property type="entry name" value="Acyltransferase_3"/>
</dbReference>
<dbReference type="GO" id="GO:0016747">
    <property type="term" value="F:acyltransferase activity, transferring groups other than amino-acyl groups"/>
    <property type="evidence" value="ECO:0007669"/>
    <property type="project" value="InterPro"/>
</dbReference>
<evidence type="ECO:0000313" key="6">
    <source>
        <dbReference type="Proteomes" id="UP000294359"/>
    </source>
</evidence>
<dbReference type="Proteomes" id="UP000294359">
    <property type="component" value="Chromosome"/>
</dbReference>
<feature type="transmembrane region" description="Helical" evidence="2">
    <location>
        <begin position="40"/>
        <end position="61"/>
    </location>
</feature>
<feature type="transmembrane region" description="Helical" evidence="2">
    <location>
        <begin position="306"/>
        <end position="324"/>
    </location>
</feature>
<accession>A0A4V1AUF2</accession>
<dbReference type="EMBL" id="BMWW01000003">
    <property type="protein sequence ID" value="GGY86064.1"/>
    <property type="molecule type" value="Genomic_DNA"/>
</dbReference>
<gene>
    <name evidence="5" type="ORF">E1742_24505</name>
    <name evidence="4" type="ORF">GCM10007388_19000</name>
</gene>
<keyword evidence="2" id="KW-0812">Transmembrane</keyword>
<feature type="transmembrane region" description="Helical" evidence="2">
    <location>
        <begin position="238"/>
        <end position="259"/>
    </location>
</feature>
<dbReference type="GO" id="GO:0009103">
    <property type="term" value="P:lipopolysaccharide biosynthetic process"/>
    <property type="evidence" value="ECO:0007669"/>
    <property type="project" value="TreeGrafter"/>
</dbReference>
<dbReference type="InterPro" id="IPR002656">
    <property type="entry name" value="Acyl_transf_3_dom"/>
</dbReference>
<keyword evidence="4" id="KW-0012">Acyltransferase</keyword>
<reference evidence="4" key="1">
    <citation type="journal article" date="2014" name="Int. J. Syst. Evol. Microbiol.">
        <title>Complete genome sequence of Corynebacterium casei LMG S-19264T (=DSM 44701T), isolated from a smear-ripened cheese.</title>
        <authorList>
            <consortium name="US DOE Joint Genome Institute (JGI-PGF)"/>
            <person name="Walter F."/>
            <person name="Albersmeier A."/>
            <person name="Kalinowski J."/>
            <person name="Ruckert C."/>
        </authorList>
    </citation>
    <scope>NUCLEOTIDE SEQUENCE</scope>
    <source>
        <strain evidence="4">KCTC 12344</strain>
    </source>
</reference>
<feature type="transmembrane region" description="Helical" evidence="2">
    <location>
        <begin position="171"/>
        <end position="191"/>
    </location>
</feature>
<feature type="transmembrane region" description="Helical" evidence="2">
    <location>
        <begin position="372"/>
        <end position="390"/>
    </location>
</feature>
<dbReference type="PANTHER" id="PTHR23028">
    <property type="entry name" value="ACETYLTRANSFERASE"/>
    <property type="match status" value="1"/>
</dbReference>
<dbReference type="EMBL" id="CP038026">
    <property type="protein sequence ID" value="QBQ38958.1"/>
    <property type="molecule type" value="Genomic_DNA"/>
</dbReference>
<proteinExistence type="predicted"/>
<feature type="transmembrane region" description="Helical" evidence="2">
    <location>
        <begin position="330"/>
        <end position="351"/>
    </location>
</feature>